<sequence length="165" mass="18548">MRPSVFPRGFFYSLFKTNRLQTTAKQNMMKLINKKICMTKDIGIHGNVFGGILMSWIDEAAAAYATEFCCTPNMVTLRVGEMLFKKPLKVGNHVRVYGEVGHLGNTSITLNIEARKYNVYSGEDTVVCTTSITFVRIDDDGNPTPIGESVRKRYLEQSTETSFTD</sequence>
<dbReference type="GO" id="GO:0052816">
    <property type="term" value="F:long-chain fatty acyl-CoA hydrolase activity"/>
    <property type="evidence" value="ECO:0007669"/>
    <property type="project" value="TreeGrafter"/>
</dbReference>
<evidence type="ECO:0000259" key="4">
    <source>
        <dbReference type="PROSITE" id="PS51770"/>
    </source>
</evidence>
<dbReference type="GO" id="GO:0006637">
    <property type="term" value="P:acyl-CoA metabolic process"/>
    <property type="evidence" value="ECO:0007669"/>
    <property type="project" value="TreeGrafter"/>
</dbReference>
<dbReference type="Pfam" id="PF03061">
    <property type="entry name" value="4HBT"/>
    <property type="match status" value="1"/>
</dbReference>
<dbReference type="Gene3D" id="3.10.129.10">
    <property type="entry name" value="Hotdog Thioesterase"/>
    <property type="match status" value="1"/>
</dbReference>
<dbReference type="PANTHER" id="PTHR11049:SF24">
    <property type="entry name" value="CYTOSOLIC ACYL COENZYME A THIOESTER HYDROLASE"/>
    <property type="match status" value="1"/>
</dbReference>
<evidence type="ECO:0000313" key="5">
    <source>
        <dbReference type="EMBL" id="PZF74975.1"/>
    </source>
</evidence>
<dbReference type="GO" id="GO:0009062">
    <property type="term" value="P:fatty acid catabolic process"/>
    <property type="evidence" value="ECO:0007669"/>
    <property type="project" value="TreeGrafter"/>
</dbReference>
<dbReference type="PROSITE" id="PS51770">
    <property type="entry name" value="HOTDOG_ACOT"/>
    <property type="match status" value="1"/>
</dbReference>
<evidence type="ECO:0000256" key="1">
    <source>
        <dbReference type="ARBA" id="ARBA00010458"/>
    </source>
</evidence>
<gene>
    <name evidence="5" type="ORF">DN068_00020</name>
</gene>
<feature type="domain" description="HotDog ACOT-type" evidence="4">
    <location>
        <begin position="27"/>
        <end position="140"/>
    </location>
</feature>
<organism evidence="5 6">
    <name type="scientific">Taibaiella soli</name>
    <dbReference type="NCBI Taxonomy" id="1649169"/>
    <lineage>
        <taxon>Bacteria</taxon>
        <taxon>Pseudomonadati</taxon>
        <taxon>Bacteroidota</taxon>
        <taxon>Chitinophagia</taxon>
        <taxon>Chitinophagales</taxon>
        <taxon>Chitinophagaceae</taxon>
        <taxon>Taibaiella</taxon>
    </lineage>
</organism>
<dbReference type="GO" id="GO:0005829">
    <property type="term" value="C:cytosol"/>
    <property type="evidence" value="ECO:0007669"/>
    <property type="project" value="TreeGrafter"/>
</dbReference>
<name>A0A2W2AHK4_9BACT</name>
<keyword evidence="2 3" id="KW-0378">Hydrolase</keyword>
<dbReference type="InterPro" id="IPR040170">
    <property type="entry name" value="Cytosol_ACT"/>
</dbReference>
<dbReference type="InterPro" id="IPR029069">
    <property type="entry name" value="HotDog_dom_sf"/>
</dbReference>
<keyword evidence="6" id="KW-1185">Reference proteome</keyword>
<evidence type="ECO:0000256" key="2">
    <source>
        <dbReference type="ARBA" id="ARBA00022801"/>
    </source>
</evidence>
<dbReference type="Proteomes" id="UP000248745">
    <property type="component" value="Unassembled WGS sequence"/>
</dbReference>
<dbReference type="InterPro" id="IPR033120">
    <property type="entry name" value="HOTDOG_ACOT"/>
</dbReference>
<reference evidence="5 6" key="1">
    <citation type="submission" date="2018-06" db="EMBL/GenBank/DDBJ databases">
        <title>Mucibacter soli gen. nov., sp. nov., a new member of the family Chitinophagaceae producing mucin.</title>
        <authorList>
            <person name="Kim M.-K."/>
            <person name="Park S."/>
            <person name="Kim T.-S."/>
            <person name="Joung Y."/>
            <person name="Han J.-H."/>
            <person name="Kim S.B."/>
        </authorList>
    </citation>
    <scope>NUCLEOTIDE SEQUENCE [LARGE SCALE GENOMIC DNA]</scope>
    <source>
        <strain evidence="5 6">R1-15</strain>
    </source>
</reference>
<dbReference type="OrthoDB" id="9791628at2"/>
<dbReference type="EMBL" id="QKTW01000001">
    <property type="protein sequence ID" value="PZF74975.1"/>
    <property type="molecule type" value="Genomic_DNA"/>
</dbReference>
<accession>A0A2W2AHK4</accession>
<comment type="similarity">
    <text evidence="1">Belongs to the acyl coenzyme A hydrolase family.</text>
</comment>
<comment type="caution">
    <text evidence="5">The sequence shown here is derived from an EMBL/GenBank/DDBJ whole genome shotgun (WGS) entry which is preliminary data.</text>
</comment>
<dbReference type="InterPro" id="IPR006683">
    <property type="entry name" value="Thioestr_dom"/>
</dbReference>
<evidence type="ECO:0000256" key="3">
    <source>
        <dbReference type="PROSITE-ProRule" id="PRU01106"/>
    </source>
</evidence>
<dbReference type="SUPFAM" id="SSF54637">
    <property type="entry name" value="Thioesterase/thiol ester dehydrase-isomerase"/>
    <property type="match status" value="1"/>
</dbReference>
<evidence type="ECO:0000313" key="6">
    <source>
        <dbReference type="Proteomes" id="UP000248745"/>
    </source>
</evidence>
<dbReference type="AlphaFoldDB" id="A0A2W2AHK4"/>
<protein>
    <submittedName>
        <fullName evidence="5">Acyl-CoA thioesterase</fullName>
    </submittedName>
</protein>
<proteinExistence type="inferred from homology"/>
<dbReference type="CDD" id="cd03442">
    <property type="entry name" value="BFIT_BACH"/>
    <property type="match status" value="1"/>
</dbReference>
<dbReference type="PANTHER" id="PTHR11049">
    <property type="entry name" value="ACYL COENZYME A THIOESTER HYDROLASE"/>
    <property type="match status" value="1"/>
</dbReference>